<reference evidence="2" key="1">
    <citation type="submission" date="2022-02" db="EMBL/GenBank/DDBJ databases">
        <authorList>
            <person name="Leng L."/>
        </authorList>
    </citation>
    <scope>NUCLEOTIDE SEQUENCE</scope>
    <source>
        <strain evidence="2">JI</strain>
    </source>
</reference>
<evidence type="ECO:0000259" key="1">
    <source>
        <dbReference type="Pfam" id="PF07561"/>
    </source>
</evidence>
<evidence type="ECO:0000313" key="3">
    <source>
        <dbReference type="Proteomes" id="UP001154312"/>
    </source>
</evidence>
<evidence type="ECO:0000313" key="2">
    <source>
        <dbReference type="EMBL" id="MDF9407685.1"/>
    </source>
</evidence>
<dbReference type="Pfam" id="PF07561">
    <property type="entry name" value="DUF1540"/>
    <property type="match status" value="1"/>
</dbReference>
<name>A0A9X4GYC8_9FIRM</name>
<dbReference type="InterPro" id="IPR011437">
    <property type="entry name" value="DUF1540"/>
</dbReference>
<organism evidence="2 3">
    <name type="scientific">Pelotomaculum isophthalicicum JI</name>
    <dbReference type="NCBI Taxonomy" id="947010"/>
    <lineage>
        <taxon>Bacteria</taxon>
        <taxon>Bacillati</taxon>
        <taxon>Bacillota</taxon>
        <taxon>Clostridia</taxon>
        <taxon>Eubacteriales</taxon>
        <taxon>Desulfotomaculaceae</taxon>
        <taxon>Pelotomaculum</taxon>
    </lineage>
</organism>
<feature type="domain" description="DUF1540" evidence="1">
    <location>
        <begin position="6"/>
        <end position="46"/>
    </location>
</feature>
<comment type="caution">
    <text evidence="2">The sequence shown here is derived from an EMBL/GenBank/DDBJ whole genome shotgun (WGS) entry which is preliminary data.</text>
</comment>
<dbReference type="AlphaFoldDB" id="A0A9X4GYC8"/>
<proteinExistence type="predicted"/>
<gene>
    <name evidence="2" type="ORF">L7E55_04815</name>
</gene>
<protein>
    <submittedName>
        <fullName evidence="2">DUF1540 domain-containing protein</fullName>
    </submittedName>
</protein>
<dbReference type="EMBL" id="JAKOAV010000006">
    <property type="protein sequence ID" value="MDF9407685.1"/>
    <property type="molecule type" value="Genomic_DNA"/>
</dbReference>
<accession>A0A9X4GYC8</accession>
<sequence length="53" mass="6080">MSRVMRCMCEECHYNNKHECHADSIEVRSSGDNKVETSAGTCCHTFRSRKDAK</sequence>
<keyword evidence="3" id="KW-1185">Reference proteome</keyword>
<dbReference type="Proteomes" id="UP001154312">
    <property type="component" value="Unassembled WGS sequence"/>
</dbReference>
<dbReference type="RefSeq" id="WP_277442921.1">
    <property type="nucleotide sequence ID" value="NZ_JAKOAV010000006.1"/>
</dbReference>